<sequence length="103" mass="11228">MSGGWKRESLDRLEGFFVNKEICCSVSDSCFEVLPLGKLRQGRLGFAGDLHYLVAKPFPQPGGGGGLQPFPHFWVSLTAHFGFCSSLATLKVRSLLPITEIDG</sequence>
<name>A0AAN7LUK4_TRANT</name>
<evidence type="ECO:0000313" key="1">
    <source>
        <dbReference type="EMBL" id="KAK4792144.1"/>
    </source>
</evidence>
<reference evidence="1 2" key="1">
    <citation type="journal article" date="2023" name="Hortic Res">
        <title>Pangenome of water caltrop reveals structural variations and asymmetric subgenome divergence after allopolyploidization.</title>
        <authorList>
            <person name="Zhang X."/>
            <person name="Chen Y."/>
            <person name="Wang L."/>
            <person name="Yuan Y."/>
            <person name="Fang M."/>
            <person name="Shi L."/>
            <person name="Lu R."/>
            <person name="Comes H.P."/>
            <person name="Ma Y."/>
            <person name="Chen Y."/>
            <person name="Huang G."/>
            <person name="Zhou Y."/>
            <person name="Zheng Z."/>
            <person name="Qiu Y."/>
        </authorList>
    </citation>
    <scope>NUCLEOTIDE SEQUENCE [LARGE SCALE GENOMIC DNA]</scope>
    <source>
        <strain evidence="1">F231</strain>
    </source>
</reference>
<protein>
    <submittedName>
        <fullName evidence="1">Uncharacterized protein</fullName>
    </submittedName>
</protein>
<proteinExistence type="predicted"/>
<keyword evidence="2" id="KW-1185">Reference proteome</keyword>
<organism evidence="1 2">
    <name type="scientific">Trapa natans</name>
    <name type="common">Water chestnut</name>
    <dbReference type="NCBI Taxonomy" id="22666"/>
    <lineage>
        <taxon>Eukaryota</taxon>
        <taxon>Viridiplantae</taxon>
        <taxon>Streptophyta</taxon>
        <taxon>Embryophyta</taxon>
        <taxon>Tracheophyta</taxon>
        <taxon>Spermatophyta</taxon>
        <taxon>Magnoliopsida</taxon>
        <taxon>eudicotyledons</taxon>
        <taxon>Gunneridae</taxon>
        <taxon>Pentapetalae</taxon>
        <taxon>rosids</taxon>
        <taxon>malvids</taxon>
        <taxon>Myrtales</taxon>
        <taxon>Lythraceae</taxon>
        <taxon>Trapa</taxon>
    </lineage>
</organism>
<evidence type="ECO:0000313" key="2">
    <source>
        <dbReference type="Proteomes" id="UP001346149"/>
    </source>
</evidence>
<dbReference type="Proteomes" id="UP001346149">
    <property type="component" value="Unassembled WGS sequence"/>
</dbReference>
<accession>A0AAN7LUK4</accession>
<dbReference type="EMBL" id="JAXQNO010000008">
    <property type="protein sequence ID" value="KAK4792144.1"/>
    <property type="molecule type" value="Genomic_DNA"/>
</dbReference>
<gene>
    <name evidence="1" type="ORF">SAY86_022579</name>
</gene>
<dbReference type="AlphaFoldDB" id="A0AAN7LUK4"/>
<comment type="caution">
    <text evidence="1">The sequence shown here is derived from an EMBL/GenBank/DDBJ whole genome shotgun (WGS) entry which is preliminary data.</text>
</comment>